<proteinExistence type="inferred from homology"/>
<keyword evidence="19" id="KW-1185">Reference proteome</keyword>
<dbReference type="InterPro" id="IPR017443">
    <property type="entry name" value="RuBisCO_lsu_fd_N"/>
</dbReference>
<keyword evidence="11" id="KW-0601">Photorespiration</keyword>
<sequence length="109" mass="12344">WKVLLKYYHFELCPCKVTLLLHGAGSSSHLPPMTYSFLHHKYLEMAIGLVDSDRSWIDSARFDSHFGKQGKADQYICYVAYPLGLFEEGSVTNMFTSIVGNVFGFKALT</sequence>
<comment type="subcellular location">
    <subcellularLocation>
        <location evidence="1">Plastid</location>
        <location evidence="1">Chloroplast</location>
    </subcellularLocation>
</comment>
<accession>A0A8S0Q4Y0</accession>
<dbReference type="GO" id="GO:0004497">
    <property type="term" value="F:monooxygenase activity"/>
    <property type="evidence" value="ECO:0007669"/>
    <property type="project" value="UniProtKB-KW"/>
</dbReference>
<keyword evidence="10" id="KW-0503">Monooxygenase</keyword>
<dbReference type="InterPro" id="IPR033966">
    <property type="entry name" value="RuBisCO"/>
</dbReference>
<feature type="domain" description="Ribulose bisphosphate carboxylase large subunit ferrodoxin-like N-terminal" evidence="17">
    <location>
        <begin position="71"/>
        <end position="108"/>
    </location>
</feature>
<evidence type="ECO:0000256" key="4">
    <source>
        <dbReference type="ARBA" id="ARBA00017725"/>
    </source>
</evidence>
<evidence type="ECO:0000256" key="1">
    <source>
        <dbReference type="ARBA" id="ARBA00004229"/>
    </source>
</evidence>
<dbReference type="PANTHER" id="PTHR42704:SF15">
    <property type="entry name" value="RIBULOSE BISPHOSPHATE CARBOXYLASE LARGE CHAIN"/>
    <property type="match status" value="1"/>
</dbReference>
<dbReference type="GO" id="GO:0009853">
    <property type="term" value="P:photorespiration"/>
    <property type="evidence" value="ECO:0007669"/>
    <property type="project" value="UniProtKB-KW"/>
</dbReference>
<keyword evidence="8" id="KW-0934">Plastid</keyword>
<dbReference type="Gene3D" id="3.30.70.150">
    <property type="entry name" value="RuBisCO large subunit, N-terminal domain"/>
    <property type="match status" value="1"/>
</dbReference>
<dbReference type="EMBL" id="CACTIH010000629">
    <property type="protein sequence ID" value="CAA2961819.1"/>
    <property type="molecule type" value="Genomic_DNA"/>
</dbReference>
<dbReference type="GO" id="GO:0019253">
    <property type="term" value="P:reductive pentose-phosphate cycle"/>
    <property type="evidence" value="ECO:0007669"/>
    <property type="project" value="UniProtKB-KW"/>
</dbReference>
<evidence type="ECO:0000259" key="17">
    <source>
        <dbReference type="Pfam" id="PF02788"/>
    </source>
</evidence>
<evidence type="ECO:0000256" key="13">
    <source>
        <dbReference type="ARBA" id="ARBA00023300"/>
    </source>
</evidence>
<evidence type="ECO:0000256" key="10">
    <source>
        <dbReference type="ARBA" id="ARBA00023033"/>
    </source>
</evidence>
<evidence type="ECO:0000256" key="11">
    <source>
        <dbReference type="ARBA" id="ARBA00023238"/>
    </source>
</evidence>
<evidence type="ECO:0000256" key="15">
    <source>
        <dbReference type="ARBA" id="ARBA00048059"/>
    </source>
</evidence>
<evidence type="ECO:0000256" key="8">
    <source>
        <dbReference type="ARBA" id="ARBA00022640"/>
    </source>
</evidence>
<evidence type="ECO:0000256" key="14">
    <source>
        <dbReference type="ARBA" id="ARBA00025664"/>
    </source>
</evidence>
<gene>
    <name evidence="18" type="ORF">OLEA9_A090363</name>
</gene>
<comment type="catalytic activity">
    <reaction evidence="16">
        <text>2 (2R)-3-phosphoglycerate + 2 H(+) = D-ribulose 1,5-bisphosphate + CO2 + H2O</text>
        <dbReference type="Rhea" id="RHEA:23124"/>
        <dbReference type="ChEBI" id="CHEBI:15377"/>
        <dbReference type="ChEBI" id="CHEBI:15378"/>
        <dbReference type="ChEBI" id="CHEBI:16526"/>
        <dbReference type="ChEBI" id="CHEBI:57870"/>
        <dbReference type="ChEBI" id="CHEBI:58272"/>
        <dbReference type="EC" id="4.1.1.39"/>
    </reaction>
</comment>
<name>A0A8S0Q4Y0_OLEEU</name>
<reference evidence="18 19" key="1">
    <citation type="submission" date="2019-12" db="EMBL/GenBank/DDBJ databases">
        <authorList>
            <person name="Alioto T."/>
            <person name="Alioto T."/>
            <person name="Gomez Garrido J."/>
        </authorList>
    </citation>
    <scope>NUCLEOTIDE SEQUENCE [LARGE SCALE GENOMIC DNA]</scope>
</reference>
<evidence type="ECO:0000256" key="2">
    <source>
        <dbReference type="ARBA" id="ARBA00006204"/>
    </source>
</evidence>
<dbReference type="Pfam" id="PF02788">
    <property type="entry name" value="RuBisCO_large_N"/>
    <property type="match status" value="1"/>
</dbReference>
<dbReference type="Proteomes" id="UP000594638">
    <property type="component" value="Unassembled WGS sequence"/>
</dbReference>
<evidence type="ECO:0000313" key="19">
    <source>
        <dbReference type="Proteomes" id="UP000594638"/>
    </source>
</evidence>
<keyword evidence="12" id="KW-0456">Lyase</keyword>
<dbReference type="GO" id="GO:0009507">
    <property type="term" value="C:chloroplast"/>
    <property type="evidence" value="ECO:0007669"/>
    <property type="project" value="UniProtKB-SubCell"/>
</dbReference>
<organism evidence="18 19">
    <name type="scientific">Olea europaea subsp. europaea</name>
    <dbReference type="NCBI Taxonomy" id="158383"/>
    <lineage>
        <taxon>Eukaryota</taxon>
        <taxon>Viridiplantae</taxon>
        <taxon>Streptophyta</taxon>
        <taxon>Embryophyta</taxon>
        <taxon>Tracheophyta</taxon>
        <taxon>Spermatophyta</taxon>
        <taxon>Magnoliopsida</taxon>
        <taxon>eudicotyledons</taxon>
        <taxon>Gunneridae</taxon>
        <taxon>Pentapetalae</taxon>
        <taxon>asterids</taxon>
        <taxon>lamiids</taxon>
        <taxon>Lamiales</taxon>
        <taxon>Oleaceae</taxon>
        <taxon>Oleeae</taxon>
        <taxon>Olea</taxon>
    </lineage>
</organism>
<evidence type="ECO:0000256" key="6">
    <source>
        <dbReference type="ARBA" id="ARBA00022531"/>
    </source>
</evidence>
<feature type="non-terminal residue" evidence="18">
    <location>
        <position position="109"/>
    </location>
</feature>
<feature type="non-terminal residue" evidence="18">
    <location>
        <position position="1"/>
    </location>
</feature>
<keyword evidence="13" id="KW-0120">Carbon dioxide fixation</keyword>
<keyword evidence="7" id="KW-0113">Calvin cycle</keyword>
<comment type="function">
    <text evidence="14">RuBisCO catalyzes two reactions: the carboxylation of D-ribulose 1,5-bisphosphate, the primary event in carbon dioxide fixation, as well as the oxidative fragmentation of the pentose substrate in the photorespiration process. Both reactions occur simultaneously and in competition at the same active site.</text>
</comment>
<comment type="catalytic activity">
    <reaction evidence="15">
        <text>D-ribulose 1,5-bisphosphate + O2 = 2-phosphoglycolate + (2R)-3-phosphoglycerate + 2 H(+)</text>
        <dbReference type="Rhea" id="RHEA:36631"/>
        <dbReference type="ChEBI" id="CHEBI:15378"/>
        <dbReference type="ChEBI" id="CHEBI:15379"/>
        <dbReference type="ChEBI" id="CHEBI:57870"/>
        <dbReference type="ChEBI" id="CHEBI:58033"/>
        <dbReference type="ChEBI" id="CHEBI:58272"/>
    </reaction>
</comment>
<keyword evidence="5" id="KW-0150">Chloroplast</keyword>
<evidence type="ECO:0000256" key="16">
    <source>
        <dbReference type="ARBA" id="ARBA00049469"/>
    </source>
</evidence>
<comment type="similarity">
    <text evidence="2">Belongs to the RuBisCO large chain family. Type I subfamily.</text>
</comment>
<comment type="caution">
    <text evidence="18">The sequence shown here is derived from an EMBL/GenBank/DDBJ whole genome shotgun (WGS) entry which is preliminary data.</text>
</comment>
<evidence type="ECO:0000256" key="7">
    <source>
        <dbReference type="ARBA" id="ARBA00022567"/>
    </source>
</evidence>
<evidence type="ECO:0000256" key="9">
    <source>
        <dbReference type="ARBA" id="ARBA00023002"/>
    </source>
</evidence>
<dbReference type="EC" id="4.1.1.39" evidence="3"/>
<evidence type="ECO:0000313" key="18">
    <source>
        <dbReference type="EMBL" id="CAA2961819.1"/>
    </source>
</evidence>
<dbReference type="SUPFAM" id="SSF54966">
    <property type="entry name" value="RuBisCO, large subunit, small (N-terminal) domain"/>
    <property type="match status" value="1"/>
</dbReference>
<dbReference type="GO" id="GO:0016984">
    <property type="term" value="F:ribulose-bisphosphate carboxylase activity"/>
    <property type="evidence" value="ECO:0007669"/>
    <property type="project" value="UniProtKB-EC"/>
</dbReference>
<evidence type="ECO:0000256" key="5">
    <source>
        <dbReference type="ARBA" id="ARBA00022528"/>
    </source>
</evidence>
<evidence type="ECO:0000256" key="3">
    <source>
        <dbReference type="ARBA" id="ARBA00012287"/>
    </source>
</evidence>
<dbReference type="AlphaFoldDB" id="A0A8S0Q4Y0"/>
<keyword evidence="9" id="KW-0560">Oxidoreductase</keyword>
<dbReference type="PANTHER" id="PTHR42704">
    <property type="entry name" value="RIBULOSE BISPHOSPHATE CARBOXYLASE"/>
    <property type="match status" value="1"/>
</dbReference>
<evidence type="ECO:0000256" key="12">
    <source>
        <dbReference type="ARBA" id="ARBA00023239"/>
    </source>
</evidence>
<keyword evidence="6" id="KW-0602">Photosynthesis</keyword>
<dbReference type="InterPro" id="IPR036422">
    <property type="entry name" value="RuBisCO_lsu_N_sf"/>
</dbReference>
<protein>
    <recommendedName>
        <fullName evidence="4">Ribulose bisphosphate carboxylase large chain</fullName>
        <ecNumber evidence="3">4.1.1.39</ecNumber>
    </recommendedName>
</protein>